<name>A0A8J2KNL0_9HEXA</name>
<protein>
    <submittedName>
        <fullName evidence="2">Uncharacterized protein</fullName>
    </submittedName>
</protein>
<keyword evidence="1" id="KW-1133">Transmembrane helix</keyword>
<accession>A0A8J2KNL0</accession>
<reference evidence="2" key="1">
    <citation type="submission" date="2021-06" db="EMBL/GenBank/DDBJ databases">
        <authorList>
            <person name="Hodson N. C."/>
            <person name="Mongue J. A."/>
            <person name="Jaron S. K."/>
        </authorList>
    </citation>
    <scope>NUCLEOTIDE SEQUENCE</scope>
</reference>
<comment type="caution">
    <text evidence="2">The sequence shown here is derived from an EMBL/GenBank/DDBJ whole genome shotgun (WGS) entry which is preliminary data.</text>
</comment>
<gene>
    <name evidence="2" type="ORF">AFUS01_LOCUS17442</name>
</gene>
<dbReference type="EMBL" id="CAJVCH010166733">
    <property type="protein sequence ID" value="CAG7728681.1"/>
    <property type="molecule type" value="Genomic_DNA"/>
</dbReference>
<evidence type="ECO:0000313" key="2">
    <source>
        <dbReference type="EMBL" id="CAG7728681.1"/>
    </source>
</evidence>
<keyword evidence="1" id="KW-0812">Transmembrane</keyword>
<organism evidence="2 3">
    <name type="scientific">Allacma fusca</name>
    <dbReference type="NCBI Taxonomy" id="39272"/>
    <lineage>
        <taxon>Eukaryota</taxon>
        <taxon>Metazoa</taxon>
        <taxon>Ecdysozoa</taxon>
        <taxon>Arthropoda</taxon>
        <taxon>Hexapoda</taxon>
        <taxon>Collembola</taxon>
        <taxon>Symphypleona</taxon>
        <taxon>Sminthuridae</taxon>
        <taxon>Allacma</taxon>
    </lineage>
</organism>
<sequence length="170" mass="18995">MSGNANWWFEKILVILVFTIPFQEFTASYPFRGSGQPKTEDSKVLRNSNLTINNQTEAEDRKFLKPPTFPYWGPFGLTGTALFCAYYVGPFAGSWNRACAGPVPPFQQETTTTTTPKPNITNPVYGYGNYPPPRFPGPYPPPKGLSFPYDNSFYPLPGNVLAINAKRRAL</sequence>
<proteinExistence type="predicted"/>
<keyword evidence="3" id="KW-1185">Reference proteome</keyword>
<dbReference type="Proteomes" id="UP000708208">
    <property type="component" value="Unassembled WGS sequence"/>
</dbReference>
<evidence type="ECO:0000256" key="1">
    <source>
        <dbReference type="SAM" id="Phobius"/>
    </source>
</evidence>
<evidence type="ECO:0000313" key="3">
    <source>
        <dbReference type="Proteomes" id="UP000708208"/>
    </source>
</evidence>
<feature type="transmembrane region" description="Helical" evidence="1">
    <location>
        <begin position="12"/>
        <end position="31"/>
    </location>
</feature>
<keyword evidence="1" id="KW-0472">Membrane</keyword>
<dbReference type="AlphaFoldDB" id="A0A8J2KNL0"/>
<feature type="transmembrane region" description="Helical" evidence="1">
    <location>
        <begin position="69"/>
        <end position="88"/>
    </location>
</feature>